<name>A0A1Q9GFV7_9GAMM</name>
<proteinExistence type="predicted"/>
<dbReference type="EMBL" id="MJIL01000087">
    <property type="protein sequence ID" value="OLQ73305.1"/>
    <property type="molecule type" value="Genomic_DNA"/>
</dbReference>
<comment type="caution">
    <text evidence="1">The sequence shown here is derived from an EMBL/GenBank/DDBJ whole genome shotgun (WGS) entry which is preliminary data.</text>
</comment>
<dbReference type="Proteomes" id="UP000186905">
    <property type="component" value="Unassembled WGS sequence"/>
</dbReference>
<protein>
    <submittedName>
        <fullName evidence="1">DUF4442 domain-containing protein</fullName>
    </submittedName>
</protein>
<keyword evidence="2" id="KW-1185">Reference proteome</keyword>
<dbReference type="STRING" id="1903952.BIT28_21470"/>
<organism evidence="1 2">
    <name type="scientific">Photobacterium proteolyticum</name>
    <dbReference type="NCBI Taxonomy" id="1903952"/>
    <lineage>
        <taxon>Bacteria</taxon>
        <taxon>Pseudomonadati</taxon>
        <taxon>Pseudomonadota</taxon>
        <taxon>Gammaproteobacteria</taxon>
        <taxon>Vibrionales</taxon>
        <taxon>Vibrionaceae</taxon>
        <taxon>Photobacterium</taxon>
    </lineage>
</organism>
<gene>
    <name evidence="1" type="ORF">BIT28_21470</name>
</gene>
<dbReference type="InterPro" id="IPR029069">
    <property type="entry name" value="HotDog_dom_sf"/>
</dbReference>
<dbReference type="OrthoDB" id="9813017at2"/>
<dbReference type="InterPro" id="IPR027961">
    <property type="entry name" value="DUF4442"/>
</dbReference>
<accession>A0A1Q9GFV7</accession>
<dbReference type="AlphaFoldDB" id="A0A1Q9GFV7"/>
<dbReference type="Gene3D" id="3.10.129.10">
    <property type="entry name" value="Hotdog Thioesterase"/>
    <property type="match status" value="1"/>
</dbReference>
<evidence type="ECO:0000313" key="1">
    <source>
        <dbReference type="EMBL" id="OLQ73305.1"/>
    </source>
</evidence>
<sequence>MDSRVDQANEMLKSFSKQKVKLIDYCTPEILEISDEHLSLKIPLNDKTKNHLESMYFGALAIGADVAAGLLAMDMANHSGLDVSLAFKSVQGEFLRRPEDDVVFSCYQGKMISEMLERSHQTGKRINEPVSVTVTCPTRDGNEPVATFSLTLSLKVVSSPAAVAVSS</sequence>
<evidence type="ECO:0000313" key="2">
    <source>
        <dbReference type="Proteomes" id="UP000186905"/>
    </source>
</evidence>
<dbReference type="SUPFAM" id="SSF54637">
    <property type="entry name" value="Thioesterase/thiol ester dehydrase-isomerase"/>
    <property type="match status" value="1"/>
</dbReference>
<dbReference type="RefSeq" id="WP_075766401.1">
    <property type="nucleotide sequence ID" value="NZ_MJIL01000087.1"/>
</dbReference>
<reference evidence="1 2" key="1">
    <citation type="submission" date="2016-09" db="EMBL/GenBank/DDBJ databases">
        <title>Photobacterium proteolyticum sp. nov. a protease producing bacterium isolated from ocean sediments of Laizhou Bay.</title>
        <authorList>
            <person name="Li Y."/>
        </authorList>
    </citation>
    <scope>NUCLEOTIDE SEQUENCE [LARGE SCALE GENOMIC DNA]</scope>
    <source>
        <strain evidence="1 2">13-12</strain>
    </source>
</reference>
<dbReference type="Pfam" id="PF14539">
    <property type="entry name" value="DUF4442"/>
    <property type="match status" value="1"/>
</dbReference>